<dbReference type="InterPro" id="IPR017452">
    <property type="entry name" value="GPCR_Rhodpsn_7TM"/>
</dbReference>
<evidence type="ECO:0000256" key="7">
    <source>
        <dbReference type="ARBA" id="ARBA00022692"/>
    </source>
</evidence>
<evidence type="ECO:0000256" key="6">
    <source>
        <dbReference type="ARBA" id="ARBA00022553"/>
    </source>
</evidence>
<evidence type="ECO:0000313" key="24">
    <source>
        <dbReference type="EMBL" id="PFX25114.1"/>
    </source>
</evidence>
<evidence type="ECO:0000256" key="9">
    <source>
        <dbReference type="ARBA" id="ARBA00022989"/>
    </source>
</evidence>
<keyword evidence="11" id="KW-0496">Mitochondrion</keyword>
<evidence type="ECO:0000256" key="14">
    <source>
        <dbReference type="ARBA" id="ARBA00057671"/>
    </source>
</evidence>
<sequence length="1224" mass="141973">MAAANLLVAVFIIPHAVRYLFAADVWFPGMLGQVSCRLIHYIDAISTSASILGLITISLNQAYTILFPIKRVAMIRNTKFISLVIWLSSVIFTSPYLAMFGVKKMSGQRHRCVYVVLDHVILKLHVSFIFVFLYGFPLVFMATLYALMGRKLWFRRIPGNIYSIHRHAAAEAKRNGTRMLIVVIAIYALSWLPPHVLNMCRVFEPNVTRNLASHWSLLIAFIAHANCALNPCIQMALNRKFRAEFLKLWNTWRNMQQWCIRKKEEVENNREAKTCMGGFKALENALESLARGRDVLLWKETTKIKHCFKTVWYSAYEQHEIRKMAMAVFTSRPNSHPFEERRVPLVEPVKIGRSVAKSRPATNNCIFDCKVLSRNHAILWYEDGKFFLQDTKSSNGTFVNNVRLSKGSEESEPKEIKSGDIVQFGVDVVENSKKLTHGCIVATVTLFLPDGKEATKSGVPRSLFALNENGIQAQEMWQLSQYLHDALYREQMLETKLANLQRLLSDSKGAVEDNTQSFAQEDKLLSRLEILENQLETLTKNLNEDDIKKELLVLQEERHNYEMRAKESLKKVLQEKLEAIQKLTEIEKSCNNAEDECLHFKSLYERSQQELKDLADKHKQRLQEMQSLQDQVEEAEKRHSAVEEQAFQDKTEFELRLKEAELREASLSAQKESLQAECDFKKEQVEAMKVHIDKTKDEHRQPSTEYKSPVIQLQDEAVIEAVDVNGTRELESLRESLDHENALEMENMEDSDYSNTDDVKILQEQIEETKSLHKESQSEVAFLKGELEKSQLNAKEDNEKIRSLEEQVMEHYLQDIDNLSIPNDTGDDEGDHIDAIQPVANHDDHEIDKIDNRNLSDEMDLVKRLYDRICEVKTMAEERHLMMIRWSADNDDDDEDEIVANDVTTEKSHREESPSHRPRNARQLLQDSLHNVQDIKGEFIEIGRIIDNEHEESQHMQGQLNDTQQELKENNELVVELQEELKNAQAYTKDFKQQILDLRDKLLEEQECTRKKEEFVAQLKRELNELVREKDLLALEKKCEHHATETAINNAREMQKQAAKSAKDASKNKVELSAITEDNRFLKQRIQILESELKKYRRENNRLTSDQSRLQATYREIENQSKFLSEKIMRQQTTLQGKIEREMTEKKLTEDQASALEERLFQTEAKLQKTQEDAQRNIQELNDANIHLWTYIKAGLVAFIAFIVAFFLGLVELYPGGRTRFLWS</sequence>
<dbReference type="InterPro" id="IPR051176">
    <property type="entry name" value="Cent_Immune-Sig_Mod"/>
</dbReference>
<evidence type="ECO:0000256" key="2">
    <source>
        <dbReference type="ARBA" id="ARBA00004304"/>
    </source>
</evidence>
<dbReference type="AlphaFoldDB" id="A0A2B4S331"/>
<dbReference type="OrthoDB" id="687730at2759"/>
<evidence type="ECO:0000256" key="21">
    <source>
        <dbReference type="SAM" id="Phobius"/>
    </source>
</evidence>
<keyword evidence="4" id="KW-1003">Cell membrane</keyword>
<keyword evidence="9 21" id="KW-1133">Transmembrane helix</keyword>
<comment type="function">
    <text evidence="14">Associates with the striatin-interacting phosphatase and kinase (STRIPAK) core complex, forming the extended (SIKE1:SLMAP)STRIPAK complex. The (SIKE1:SLMAP)STRIPAK complex dephosphorylates STK3 leading to the inhibition of Hippo signaling and the control of cell growth. May play a role during myoblast fusion.</text>
</comment>
<keyword evidence="13" id="KW-0206">Cytoskeleton</keyword>
<feature type="coiled-coil region" evidence="19">
    <location>
        <begin position="1072"/>
        <end position="1184"/>
    </location>
</feature>
<dbReference type="Gene3D" id="2.60.200.20">
    <property type="match status" value="1"/>
</dbReference>
<comment type="subcellular location">
    <subcellularLocation>
        <location evidence="15">Cell membrane</location>
        <location evidence="15">Sarcolemma</location>
        <topology evidence="15">Single-pass type IV membrane protein</topology>
    </subcellularLocation>
    <subcellularLocation>
        <location evidence="1">Cytoplasm</location>
        <location evidence="1">Cytoskeleton</location>
        <location evidence="1">Microtubule organizing center</location>
        <location evidence="1">Centrosome</location>
    </subcellularLocation>
    <subcellularLocation>
        <location evidence="3">Endoplasmic reticulum membrane</location>
        <topology evidence="3">Single-pass membrane protein</topology>
    </subcellularLocation>
    <subcellularLocation>
        <location evidence="2">Mitochondrion membrane</location>
        <topology evidence="2">Single-pass membrane protein</topology>
    </subcellularLocation>
</comment>
<feature type="transmembrane region" description="Helical" evidence="21">
    <location>
        <begin position="80"/>
        <end position="102"/>
    </location>
</feature>
<protein>
    <recommendedName>
        <fullName evidence="18">Sarcolemmal membrane-associated protein</fullName>
    </recommendedName>
</protein>
<evidence type="ECO:0000256" key="8">
    <source>
        <dbReference type="ARBA" id="ARBA00022824"/>
    </source>
</evidence>
<keyword evidence="6" id="KW-0597">Phosphoprotein</keyword>
<evidence type="ECO:0000313" key="25">
    <source>
        <dbReference type="Proteomes" id="UP000225706"/>
    </source>
</evidence>
<dbReference type="PROSITE" id="PS50006">
    <property type="entry name" value="FHA_DOMAIN"/>
    <property type="match status" value="1"/>
</dbReference>
<dbReference type="Gene3D" id="1.20.1070.10">
    <property type="entry name" value="Rhodopsin 7-helix transmembrane proteins"/>
    <property type="match status" value="1"/>
</dbReference>
<evidence type="ECO:0000259" key="23">
    <source>
        <dbReference type="PROSITE" id="PS50262"/>
    </source>
</evidence>
<feature type="transmembrane region" description="Helical" evidence="21">
    <location>
        <begin position="38"/>
        <end position="59"/>
    </location>
</feature>
<evidence type="ECO:0000256" key="19">
    <source>
        <dbReference type="SAM" id="Coils"/>
    </source>
</evidence>
<dbReference type="SUPFAM" id="SSF81321">
    <property type="entry name" value="Family A G protein-coupled receptor-like"/>
    <property type="match status" value="1"/>
</dbReference>
<comment type="caution">
    <text evidence="24">The sequence shown here is derived from an EMBL/GenBank/DDBJ whole genome shotgun (WGS) entry which is preliminary data.</text>
</comment>
<keyword evidence="12 21" id="KW-0472">Membrane</keyword>
<evidence type="ECO:0000256" key="16">
    <source>
        <dbReference type="ARBA" id="ARBA00061687"/>
    </source>
</evidence>
<evidence type="ECO:0000256" key="18">
    <source>
        <dbReference type="ARBA" id="ARBA00074026"/>
    </source>
</evidence>
<evidence type="ECO:0000256" key="20">
    <source>
        <dbReference type="SAM" id="MobiDB-lite"/>
    </source>
</evidence>
<dbReference type="PRINTS" id="PR00237">
    <property type="entry name" value="GPCRRHODOPSN"/>
</dbReference>
<reference evidence="25" key="1">
    <citation type="journal article" date="2017" name="bioRxiv">
        <title>Comparative analysis of the genomes of Stylophora pistillata and Acropora digitifera provides evidence for extensive differences between species of corals.</title>
        <authorList>
            <person name="Voolstra C.R."/>
            <person name="Li Y."/>
            <person name="Liew Y.J."/>
            <person name="Baumgarten S."/>
            <person name="Zoccola D."/>
            <person name="Flot J.-F."/>
            <person name="Tambutte S."/>
            <person name="Allemand D."/>
            <person name="Aranda M."/>
        </authorList>
    </citation>
    <scope>NUCLEOTIDE SEQUENCE [LARGE SCALE GENOMIC DNA]</scope>
</reference>
<feature type="transmembrane region" description="Helical" evidence="21">
    <location>
        <begin position="1194"/>
        <end position="1214"/>
    </location>
</feature>
<keyword evidence="10 19" id="KW-0175">Coiled coil</keyword>
<organism evidence="24 25">
    <name type="scientific">Stylophora pistillata</name>
    <name type="common">Smooth cauliflower coral</name>
    <dbReference type="NCBI Taxonomy" id="50429"/>
    <lineage>
        <taxon>Eukaryota</taxon>
        <taxon>Metazoa</taxon>
        <taxon>Cnidaria</taxon>
        <taxon>Anthozoa</taxon>
        <taxon>Hexacorallia</taxon>
        <taxon>Scleractinia</taxon>
        <taxon>Astrocoeniina</taxon>
        <taxon>Pocilloporidae</taxon>
        <taxon>Stylophora</taxon>
    </lineage>
</organism>
<evidence type="ECO:0000256" key="5">
    <source>
        <dbReference type="ARBA" id="ARBA00022490"/>
    </source>
</evidence>
<feature type="coiled-coil region" evidence="19">
    <location>
        <begin position="759"/>
        <end position="814"/>
    </location>
</feature>
<dbReference type="PANTHER" id="PTHR15715:SF37">
    <property type="entry name" value="LD47843P"/>
    <property type="match status" value="1"/>
</dbReference>
<evidence type="ECO:0000259" key="22">
    <source>
        <dbReference type="PROSITE" id="PS50006"/>
    </source>
</evidence>
<keyword evidence="25" id="KW-1185">Reference proteome</keyword>
<dbReference type="CDD" id="cd21911">
    <property type="entry name" value="CC1_SLMAP"/>
    <property type="match status" value="1"/>
</dbReference>
<evidence type="ECO:0000256" key="13">
    <source>
        <dbReference type="ARBA" id="ARBA00023212"/>
    </source>
</evidence>
<dbReference type="CDD" id="cd22679">
    <property type="entry name" value="FHA_SLMAP"/>
    <property type="match status" value="1"/>
</dbReference>
<evidence type="ECO:0000256" key="1">
    <source>
        <dbReference type="ARBA" id="ARBA00004300"/>
    </source>
</evidence>
<evidence type="ECO:0000256" key="11">
    <source>
        <dbReference type="ARBA" id="ARBA00023128"/>
    </source>
</evidence>
<dbReference type="Pfam" id="PF00001">
    <property type="entry name" value="7tm_1"/>
    <property type="match status" value="1"/>
</dbReference>
<feature type="transmembrane region" description="Helical" evidence="21">
    <location>
        <begin position="175"/>
        <end position="192"/>
    </location>
</feature>
<feature type="compositionally biased region" description="Basic and acidic residues" evidence="20">
    <location>
        <begin position="904"/>
        <end position="915"/>
    </location>
</feature>
<dbReference type="InterPro" id="IPR000253">
    <property type="entry name" value="FHA_dom"/>
</dbReference>
<comment type="similarity">
    <text evidence="16">Belongs to the SLMAP family.</text>
</comment>
<feature type="transmembrane region" description="Helical" evidence="21">
    <location>
        <begin position="122"/>
        <end position="147"/>
    </location>
</feature>
<evidence type="ECO:0000256" key="10">
    <source>
        <dbReference type="ARBA" id="ARBA00023054"/>
    </source>
</evidence>
<dbReference type="InterPro" id="IPR008984">
    <property type="entry name" value="SMAD_FHA_dom_sf"/>
</dbReference>
<dbReference type="Pfam" id="PF00498">
    <property type="entry name" value="FHA"/>
    <property type="match status" value="1"/>
</dbReference>
<feature type="region of interest" description="Disordered" evidence="20">
    <location>
        <begin position="902"/>
        <end position="921"/>
    </location>
</feature>
<accession>A0A2B4S331</accession>
<dbReference type="GO" id="GO:0031966">
    <property type="term" value="C:mitochondrial membrane"/>
    <property type="evidence" value="ECO:0007669"/>
    <property type="project" value="UniProtKB-SubCell"/>
</dbReference>
<dbReference type="PANTHER" id="PTHR15715">
    <property type="entry name" value="CENTROSOMAL PROTEIN OF 170 KDA"/>
    <property type="match status" value="1"/>
</dbReference>
<dbReference type="PROSITE" id="PS50262">
    <property type="entry name" value="G_PROTEIN_RECEP_F1_2"/>
    <property type="match status" value="1"/>
</dbReference>
<dbReference type="InterPro" id="IPR000276">
    <property type="entry name" value="GPCR_Rhodpsn"/>
</dbReference>
<evidence type="ECO:0000256" key="12">
    <source>
        <dbReference type="ARBA" id="ARBA00023136"/>
    </source>
</evidence>
<feature type="coiled-coil region" evidence="19">
    <location>
        <begin position="521"/>
        <end position="691"/>
    </location>
</feature>
<evidence type="ECO:0000256" key="17">
    <source>
        <dbReference type="ARBA" id="ARBA00066015"/>
    </source>
</evidence>
<proteinExistence type="inferred from homology"/>
<dbReference type="STRING" id="50429.A0A2B4S331"/>
<feature type="domain" description="G-protein coupled receptors family 1 profile" evidence="23">
    <location>
        <begin position="1"/>
        <end position="234"/>
    </location>
</feature>
<keyword evidence="5" id="KW-0963">Cytoplasm</keyword>
<dbReference type="Proteomes" id="UP000225706">
    <property type="component" value="Unassembled WGS sequence"/>
</dbReference>
<keyword evidence="7 21" id="KW-0812">Transmembrane</keyword>
<dbReference type="EMBL" id="LSMT01000159">
    <property type="protein sequence ID" value="PFX25114.1"/>
    <property type="molecule type" value="Genomic_DNA"/>
</dbReference>
<evidence type="ECO:0000256" key="4">
    <source>
        <dbReference type="ARBA" id="ARBA00022475"/>
    </source>
</evidence>
<dbReference type="GO" id="GO:0042383">
    <property type="term" value="C:sarcolemma"/>
    <property type="evidence" value="ECO:0007669"/>
    <property type="project" value="UniProtKB-SubCell"/>
</dbReference>
<evidence type="ECO:0000256" key="15">
    <source>
        <dbReference type="ARBA" id="ARBA00060409"/>
    </source>
</evidence>
<dbReference type="GO" id="GO:0005789">
    <property type="term" value="C:endoplasmic reticulum membrane"/>
    <property type="evidence" value="ECO:0007669"/>
    <property type="project" value="UniProtKB-SubCell"/>
</dbReference>
<dbReference type="FunFam" id="2.60.200.20:FF:000003">
    <property type="entry name" value="sarcolemmal membrane-associated protein isoform X2"/>
    <property type="match status" value="1"/>
</dbReference>
<evidence type="ECO:0000256" key="3">
    <source>
        <dbReference type="ARBA" id="ARBA00004389"/>
    </source>
</evidence>
<feature type="domain" description="FHA" evidence="22">
    <location>
        <begin position="349"/>
        <end position="404"/>
    </location>
</feature>
<comment type="subunit">
    <text evidence="17">Homodimer. Interacts with myosin. Interacts with SIKE1 and both associate with the STRIPAK core complex composed of PP2A catalytic and scaffolding subunits, the striatins (PP2A regulatory subunits), the striatin-associated proteins MOB4, STRIP1 and STRIP2, PDCD10 and members of the STE20 kinases, such as STK24 and STK26. Interacts (via FHA domain) with STK3 (when phosphorylated); the interaction associates STK3 with the STRIPAK complex.</text>
</comment>
<feature type="coiled-coil region" evidence="19">
    <location>
        <begin position="946"/>
        <end position="1036"/>
    </location>
</feature>
<gene>
    <name evidence="24" type="primary">SLMAP</name>
    <name evidence="24" type="ORF">AWC38_SpisGene10245</name>
</gene>
<dbReference type="GO" id="GO:0004930">
    <property type="term" value="F:G protein-coupled receptor activity"/>
    <property type="evidence" value="ECO:0007669"/>
    <property type="project" value="InterPro"/>
</dbReference>
<dbReference type="SUPFAM" id="SSF49879">
    <property type="entry name" value="SMAD/FHA domain"/>
    <property type="match status" value="1"/>
</dbReference>
<dbReference type="SMART" id="SM00240">
    <property type="entry name" value="FHA"/>
    <property type="match status" value="1"/>
</dbReference>
<dbReference type="GO" id="GO:0005813">
    <property type="term" value="C:centrosome"/>
    <property type="evidence" value="ECO:0007669"/>
    <property type="project" value="UniProtKB-SubCell"/>
</dbReference>
<keyword evidence="8" id="KW-0256">Endoplasmic reticulum</keyword>
<name>A0A2B4S331_STYPI</name>